<organism evidence="1 2">
    <name type="scientific">Methylobacterium isbiliense</name>
    <dbReference type="NCBI Taxonomy" id="315478"/>
    <lineage>
        <taxon>Bacteria</taxon>
        <taxon>Pseudomonadati</taxon>
        <taxon>Pseudomonadota</taxon>
        <taxon>Alphaproteobacteria</taxon>
        <taxon>Hyphomicrobiales</taxon>
        <taxon>Methylobacteriaceae</taxon>
        <taxon>Methylobacterium</taxon>
    </lineage>
</organism>
<dbReference type="Proteomes" id="UP001055153">
    <property type="component" value="Unassembled WGS sequence"/>
</dbReference>
<dbReference type="EMBL" id="BPQQ01000066">
    <property type="protein sequence ID" value="GJE02989.1"/>
    <property type="molecule type" value="Genomic_DNA"/>
</dbReference>
<accession>A0ABQ4SKC7</accession>
<comment type="caution">
    <text evidence="1">The sequence shown here is derived from an EMBL/GenBank/DDBJ whole genome shotgun (WGS) entry which is preliminary data.</text>
</comment>
<keyword evidence="2" id="KW-1185">Reference proteome</keyword>
<reference evidence="1" key="2">
    <citation type="submission" date="2021-08" db="EMBL/GenBank/DDBJ databases">
        <authorList>
            <person name="Tani A."/>
            <person name="Ola A."/>
            <person name="Ogura Y."/>
            <person name="Katsura K."/>
            <person name="Hayashi T."/>
        </authorList>
    </citation>
    <scope>NUCLEOTIDE SEQUENCE</scope>
    <source>
        <strain evidence="1">DSM 17168</strain>
    </source>
</reference>
<name>A0ABQ4SKC7_9HYPH</name>
<proteinExistence type="predicted"/>
<sequence length="94" mass="10571">MARVPALVERGITAGLIGHNDKQGDPTIIWTVDDDGWIYEGRITTPTQAIYHGYPLLPSDAFAKKVIARYTEYVYTPGNTHLLFSLEQAMERYA</sequence>
<evidence type="ECO:0000313" key="1">
    <source>
        <dbReference type="EMBL" id="GJE02989.1"/>
    </source>
</evidence>
<gene>
    <name evidence="1" type="ORF">GMJLKIPL_4940</name>
</gene>
<evidence type="ECO:0000313" key="2">
    <source>
        <dbReference type="Proteomes" id="UP001055153"/>
    </source>
</evidence>
<protein>
    <submittedName>
        <fullName evidence="1">Uncharacterized protein</fullName>
    </submittedName>
</protein>
<reference evidence="1" key="1">
    <citation type="journal article" date="2021" name="Front. Microbiol.">
        <title>Comprehensive Comparative Genomics and Phenotyping of Methylobacterium Species.</title>
        <authorList>
            <person name="Alessa O."/>
            <person name="Ogura Y."/>
            <person name="Fujitani Y."/>
            <person name="Takami H."/>
            <person name="Hayashi T."/>
            <person name="Sahin N."/>
            <person name="Tani A."/>
        </authorList>
    </citation>
    <scope>NUCLEOTIDE SEQUENCE</scope>
    <source>
        <strain evidence="1">DSM 17168</strain>
    </source>
</reference>